<reference evidence="3 4" key="1">
    <citation type="submission" date="2019-11" db="EMBL/GenBank/DDBJ databases">
        <title>Identification of a novel strain.</title>
        <authorList>
            <person name="Xu Q."/>
            <person name="Wang G."/>
        </authorList>
    </citation>
    <scope>NUCLEOTIDE SEQUENCE [LARGE SCALE GENOMIC DNA]</scope>
    <source>
        <strain evidence="4">xq</strain>
    </source>
</reference>
<protein>
    <submittedName>
        <fullName evidence="3">Metal-dependent hydrolase</fullName>
    </submittedName>
</protein>
<keyword evidence="2" id="KW-0472">Membrane</keyword>
<evidence type="ECO:0000313" key="3">
    <source>
        <dbReference type="EMBL" id="MTD95544.1"/>
    </source>
</evidence>
<keyword evidence="2" id="KW-0812">Transmembrane</keyword>
<dbReference type="Proteomes" id="UP000440694">
    <property type="component" value="Unassembled WGS sequence"/>
</dbReference>
<keyword evidence="4" id="KW-1185">Reference proteome</keyword>
<feature type="transmembrane region" description="Helical" evidence="2">
    <location>
        <begin position="141"/>
        <end position="159"/>
    </location>
</feature>
<dbReference type="Pfam" id="PF04307">
    <property type="entry name" value="YdjM"/>
    <property type="match status" value="1"/>
</dbReference>
<feature type="compositionally biased region" description="Polar residues" evidence="1">
    <location>
        <begin position="255"/>
        <end position="272"/>
    </location>
</feature>
<dbReference type="AlphaFoldDB" id="A0A6I3KK98"/>
<organism evidence="3 4">
    <name type="scientific">Hyphomicrobium album</name>
    <dbReference type="NCBI Taxonomy" id="2665159"/>
    <lineage>
        <taxon>Bacteria</taxon>
        <taxon>Pseudomonadati</taxon>
        <taxon>Pseudomonadota</taxon>
        <taxon>Alphaproteobacteria</taxon>
        <taxon>Hyphomicrobiales</taxon>
        <taxon>Hyphomicrobiaceae</taxon>
        <taxon>Hyphomicrobium</taxon>
    </lineage>
</organism>
<proteinExistence type="predicted"/>
<dbReference type="InterPro" id="IPR007404">
    <property type="entry name" value="YdjM-like"/>
</dbReference>
<feature type="transmembrane region" description="Helical" evidence="2">
    <location>
        <begin position="112"/>
        <end position="135"/>
    </location>
</feature>
<feature type="transmembrane region" description="Helical" evidence="2">
    <location>
        <begin position="83"/>
        <end position="100"/>
    </location>
</feature>
<name>A0A6I3KK98_9HYPH</name>
<feature type="transmembrane region" description="Helical" evidence="2">
    <location>
        <begin position="58"/>
        <end position="77"/>
    </location>
</feature>
<sequence length="272" mass="29460">MANFPTHIVVGTVVAGSLATLTLAADVIAPENLVAVTMAGSLGSVLPDIDLKDSRPSRALFAGLAVFFSFALLFHFAPKLSIAEMWIMWLATLLFVRYGLHTAFHKTTSHRGVWHTWIAGIACAFASVIIFYYVFDRPDGVAWLAGGFLLIGFLTHLILDEMYSVDVLGNHIKRSFGTAFKPIDLRNPWGSALMGAAAVALLFMTPSISTFYDGLTSRPMWSALNQRLLPQEKWFGVIGPRSQVAVTPAPVGQAIPQTTGSIPETTTQPAQP</sequence>
<evidence type="ECO:0000256" key="2">
    <source>
        <dbReference type="SAM" id="Phobius"/>
    </source>
</evidence>
<keyword evidence="3" id="KW-0378">Hydrolase</keyword>
<feature type="transmembrane region" description="Helical" evidence="2">
    <location>
        <begin position="191"/>
        <end position="212"/>
    </location>
</feature>
<evidence type="ECO:0000313" key="4">
    <source>
        <dbReference type="Proteomes" id="UP000440694"/>
    </source>
</evidence>
<keyword evidence="2" id="KW-1133">Transmembrane helix</keyword>
<gene>
    <name evidence="3" type="ORF">GIW81_14485</name>
</gene>
<comment type="caution">
    <text evidence="3">The sequence shown here is derived from an EMBL/GenBank/DDBJ whole genome shotgun (WGS) entry which is preliminary data.</text>
</comment>
<dbReference type="RefSeq" id="WP_154740079.1">
    <property type="nucleotide sequence ID" value="NZ_WMBQ01000002.1"/>
</dbReference>
<evidence type="ECO:0000256" key="1">
    <source>
        <dbReference type="SAM" id="MobiDB-lite"/>
    </source>
</evidence>
<dbReference type="EMBL" id="WMBQ01000002">
    <property type="protein sequence ID" value="MTD95544.1"/>
    <property type="molecule type" value="Genomic_DNA"/>
</dbReference>
<accession>A0A6I3KK98</accession>
<dbReference type="GO" id="GO:0016787">
    <property type="term" value="F:hydrolase activity"/>
    <property type="evidence" value="ECO:0007669"/>
    <property type="project" value="UniProtKB-KW"/>
</dbReference>
<feature type="region of interest" description="Disordered" evidence="1">
    <location>
        <begin position="253"/>
        <end position="272"/>
    </location>
</feature>